<evidence type="ECO:0000259" key="12">
    <source>
        <dbReference type="Pfam" id="PF22782"/>
    </source>
</evidence>
<evidence type="ECO:0000256" key="5">
    <source>
        <dbReference type="ARBA" id="ARBA00022664"/>
    </source>
</evidence>
<evidence type="ECO:0000256" key="1">
    <source>
        <dbReference type="ARBA" id="ARBA00004123"/>
    </source>
</evidence>
<comment type="subcellular location">
    <subcellularLocation>
        <location evidence="2">Cytoplasm</location>
    </subcellularLocation>
    <subcellularLocation>
        <location evidence="1">Nucleus</location>
    </subcellularLocation>
</comment>
<feature type="coiled-coil region" evidence="9">
    <location>
        <begin position="169"/>
        <end position="201"/>
    </location>
</feature>
<evidence type="ECO:0000256" key="6">
    <source>
        <dbReference type="ARBA" id="ARBA00023187"/>
    </source>
</evidence>
<dbReference type="GO" id="GO:0006397">
    <property type="term" value="P:mRNA processing"/>
    <property type="evidence" value="ECO:0007669"/>
    <property type="project" value="UniProtKB-KW"/>
</dbReference>
<proteinExistence type="inferred from homology"/>
<keyword evidence="7" id="KW-0539">Nucleus</keyword>
<evidence type="ECO:0000256" key="2">
    <source>
        <dbReference type="ARBA" id="ARBA00004496"/>
    </source>
</evidence>
<dbReference type="SUPFAM" id="SSF54236">
    <property type="entry name" value="Ubiquitin-like"/>
    <property type="match status" value="1"/>
</dbReference>
<dbReference type="Gene3D" id="3.10.20.90">
    <property type="entry name" value="Phosphatidylinositol 3-kinase Catalytic Subunit, Chain A, domain 1"/>
    <property type="match status" value="1"/>
</dbReference>
<keyword evidence="5" id="KW-0507">mRNA processing</keyword>
<sequence>MEVVESGIHQVLVKLLDGKHRFLNFNTPSISVPTLKHQIQSITSIPSHLQLLLSHNSRVLNDHQTLDFNLGSDENTQIPKTLDLDFDFNFDSQLPQDRYFISGSHETGFPRKSSDGSRNFPIVVHLLLRLRGGKGGFGSLLRGAATKAGQKKTNNFDACRDMSGRRLRHVNAEKKLEEWRAEAEERKLEKMAEDYIKKKTKEAVKKGKNSKGDSSEKYVAKYREDSAKCMEEVERSVRESFKGLVSSKRKNAVEAGEPESKRLKIWLGKKKLDDSDSEDMDEDDSDDNTEEENEKSVVIDNGNHSDSSKEAEGSSSSVTGGKLDADKGSSGIGSEEEDTVAEESPKSGRGLDACANNSDEENKTEPALAILEGSTDQNAVEKEVPQESHFLKVEDITGQLPGVSSSKEGASAANLSKSTKPEPAQEESVSGSVKDPDSDELLNFDGYNSAAELEVLGLERLKLELQARGLKCGGSLQERAARLFLLKTTPLEMLPKKLFAKK</sequence>
<keyword evidence="8" id="KW-0131">Cell cycle</keyword>
<dbReference type="Pfam" id="PF13297">
    <property type="entry name" value="SDE2_2C"/>
    <property type="match status" value="1"/>
</dbReference>
<evidence type="ECO:0000256" key="10">
    <source>
        <dbReference type="SAM" id="MobiDB-lite"/>
    </source>
</evidence>
<dbReference type="InterPro" id="IPR053822">
    <property type="entry name" value="SDE2-like_dom"/>
</dbReference>
<keyword evidence="4" id="KW-0963">Cytoplasm</keyword>
<dbReference type="Pfam" id="PF22782">
    <property type="entry name" value="SDE2"/>
    <property type="match status" value="1"/>
</dbReference>
<protein>
    <recommendedName>
        <fullName evidence="15">Ubiquitin-like domain-containing protein</fullName>
    </recommendedName>
</protein>
<evidence type="ECO:0000259" key="11">
    <source>
        <dbReference type="Pfam" id="PF13297"/>
    </source>
</evidence>
<organism evidence="13 14">
    <name type="scientific">Fraxinus pennsylvanica</name>
    <dbReference type="NCBI Taxonomy" id="56036"/>
    <lineage>
        <taxon>Eukaryota</taxon>
        <taxon>Viridiplantae</taxon>
        <taxon>Streptophyta</taxon>
        <taxon>Embryophyta</taxon>
        <taxon>Tracheophyta</taxon>
        <taxon>Spermatophyta</taxon>
        <taxon>Magnoliopsida</taxon>
        <taxon>eudicotyledons</taxon>
        <taxon>Gunneridae</taxon>
        <taxon>Pentapetalae</taxon>
        <taxon>asterids</taxon>
        <taxon>lamiids</taxon>
        <taxon>Lamiales</taxon>
        <taxon>Oleaceae</taxon>
        <taxon>Oleeae</taxon>
        <taxon>Fraxinus</taxon>
    </lineage>
</organism>
<dbReference type="InterPro" id="IPR029071">
    <property type="entry name" value="Ubiquitin-like_domsf"/>
</dbReference>
<dbReference type="InterPro" id="IPR025086">
    <property type="entry name" value="SDE2/SF3A3_SAP"/>
</dbReference>
<comment type="similarity">
    <text evidence="3">Belongs to the SDE2 family.</text>
</comment>
<dbReference type="GO" id="GO:0008380">
    <property type="term" value="P:RNA splicing"/>
    <property type="evidence" value="ECO:0007669"/>
    <property type="project" value="UniProtKB-KW"/>
</dbReference>
<dbReference type="Proteomes" id="UP000834106">
    <property type="component" value="Chromosome 6"/>
</dbReference>
<reference evidence="13" key="1">
    <citation type="submission" date="2023-05" db="EMBL/GenBank/DDBJ databases">
        <authorList>
            <person name="Huff M."/>
        </authorList>
    </citation>
    <scope>NUCLEOTIDE SEQUENCE</scope>
</reference>
<accession>A0AAD1Z6L1</accession>
<gene>
    <name evidence="13" type="ORF">FPE_LOCUS11274</name>
</gene>
<evidence type="ECO:0000256" key="3">
    <source>
        <dbReference type="ARBA" id="ARBA00008726"/>
    </source>
</evidence>
<evidence type="ECO:0000313" key="13">
    <source>
        <dbReference type="EMBL" id="CAI9763844.1"/>
    </source>
</evidence>
<feature type="domain" description="SDE2/SF3A3 SAP" evidence="11">
    <location>
        <begin position="426"/>
        <end position="501"/>
    </location>
</feature>
<feature type="compositionally biased region" description="Acidic residues" evidence="10">
    <location>
        <begin position="275"/>
        <end position="293"/>
    </location>
</feature>
<dbReference type="EMBL" id="OU503041">
    <property type="protein sequence ID" value="CAI9763844.1"/>
    <property type="molecule type" value="Genomic_DNA"/>
</dbReference>
<name>A0AAD1Z6L1_9LAMI</name>
<keyword evidence="14" id="KW-1185">Reference proteome</keyword>
<keyword evidence="6" id="KW-0508">mRNA splicing</keyword>
<dbReference type="PANTHER" id="PTHR12786">
    <property type="entry name" value="SPLICING FACTOR SF3A-RELATED"/>
    <property type="match status" value="1"/>
</dbReference>
<dbReference type="CDD" id="cd17039">
    <property type="entry name" value="Ubl_ubiquitin_like"/>
    <property type="match status" value="1"/>
</dbReference>
<evidence type="ECO:0000256" key="9">
    <source>
        <dbReference type="SAM" id="Coils"/>
    </source>
</evidence>
<dbReference type="InterPro" id="IPR051421">
    <property type="entry name" value="RNA_Proc_DNA_Dmg_Regulator"/>
</dbReference>
<feature type="compositionally biased region" description="Polar residues" evidence="10">
    <location>
        <begin position="402"/>
        <end position="418"/>
    </location>
</feature>
<dbReference type="GO" id="GO:0005737">
    <property type="term" value="C:cytoplasm"/>
    <property type="evidence" value="ECO:0007669"/>
    <property type="project" value="UniProtKB-SubCell"/>
</dbReference>
<keyword evidence="9" id="KW-0175">Coiled coil</keyword>
<evidence type="ECO:0008006" key="15">
    <source>
        <dbReference type="Google" id="ProtNLM"/>
    </source>
</evidence>
<evidence type="ECO:0000313" key="14">
    <source>
        <dbReference type="Proteomes" id="UP000834106"/>
    </source>
</evidence>
<feature type="region of interest" description="Disordered" evidence="10">
    <location>
        <begin position="233"/>
        <end position="441"/>
    </location>
</feature>
<feature type="compositionally biased region" description="Basic and acidic residues" evidence="10">
    <location>
        <begin position="379"/>
        <end position="395"/>
    </location>
</feature>
<dbReference type="AlphaFoldDB" id="A0AAD1Z6L1"/>
<evidence type="ECO:0000256" key="8">
    <source>
        <dbReference type="ARBA" id="ARBA00023306"/>
    </source>
</evidence>
<feature type="domain" description="SDE2-like" evidence="12">
    <location>
        <begin position="132"/>
        <end position="238"/>
    </location>
</feature>
<evidence type="ECO:0000256" key="7">
    <source>
        <dbReference type="ARBA" id="ARBA00023242"/>
    </source>
</evidence>
<evidence type="ECO:0000256" key="4">
    <source>
        <dbReference type="ARBA" id="ARBA00022490"/>
    </source>
</evidence>
<dbReference type="GO" id="GO:0005634">
    <property type="term" value="C:nucleus"/>
    <property type="evidence" value="ECO:0007669"/>
    <property type="project" value="UniProtKB-SubCell"/>
</dbReference>
<dbReference type="PANTHER" id="PTHR12786:SF1">
    <property type="entry name" value="SPLICING REGULATOR SDE2"/>
    <property type="match status" value="1"/>
</dbReference>